<dbReference type="Proteomes" id="UP001168821">
    <property type="component" value="Unassembled WGS sequence"/>
</dbReference>
<dbReference type="GO" id="GO:1902936">
    <property type="term" value="F:phosphatidylinositol bisphosphate binding"/>
    <property type="evidence" value="ECO:0007669"/>
    <property type="project" value="TreeGrafter"/>
</dbReference>
<dbReference type="InterPro" id="IPR036273">
    <property type="entry name" value="CRAL/TRIO_N_dom_sf"/>
</dbReference>
<dbReference type="SMART" id="SM00516">
    <property type="entry name" value="SEC14"/>
    <property type="match status" value="1"/>
</dbReference>
<organism evidence="2 3">
    <name type="scientific">Zophobas morio</name>
    <dbReference type="NCBI Taxonomy" id="2755281"/>
    <lineage>
        <taxon>Eukaryota</taxon>
        <taxon>Metazoa</taxon>
        <taxon>Ecdysozoa</taxon>
        <taxon>Arthropoda</taxon>
        <taxon>Hexapoda</taxon>
        <taxon>Insecta</taxon>
        <taxon>Pterygota</taxon>
        <taxon>Neoptera</taxon>
        <taxon>Endopterygota</taxon>
        <taxon>Coleoptera</taxon>
        <taxon>Polyphaga</taxon>
        <taxon>Cucujiformia</taxon>
        <taxon>Tenebrionidae</taxon>
        <taxon>Zophobas</taxon>
    </lineage>
</organism>
<dbReference type="Pfam" id="PF00650">
    <property type="entry name" value="CRAL_TRIO"/>
    <property type="match status" value="1"/>
</dbReference>
<evidence type="ECO:0000313" key="3">
    <source>
        <dbReference type="Proteomes" id="UP001168821"/>
    </source>
</evidence>
<dbReference type="PROSITE" id="PS50191">
    <property type="entry name" value="CRAL_TRIO"/>
    <property type="match status" value="1"/>
</dbReference>
<dbReference type="InterPro" id="IPR036865">
    <property type="entry name" value="CRAL-TRIO_dom_sf"/>
</dbReference>
<dbReference type="GO" id="GO:0016020">
    <property type="term" value="C:membrane"/>
    <property type="evidence" value="ECO:0007669"/>
    <property type="project" value="TreeGrafter"/>
</dbReference>
<dbReference type="PANTHER" id="PTHR10174">
    <property type="entry name" value="ALPHA-TOCOPHEROL TRANSFER PROTEIN-RELATED"/>
    <property type="match status" value="1"/>
</dbReference>
<accession>A0AA38MQS6</accession>
<dbReference type="PRINTS" id="PR00180">
    <property type="entry name" value="CRETINALDHBP"/>
</dbReference>
<evidence type="ECO:0000313" key="2">
    <source>
        <dbReference type="EMBL" id="KAJ3664253.1"/>
    </source>
</evidence>
<dbReference type="Gene3D" id="3.40.525.10">
    <property type="entry name" value="CRAL-TRIO lipid binding domain"/>
    <property type="match status" value="1"/>
</dbReference>
<sequence>MSFKLIEVEKLYEKDPQLRKQDIEVLHQWLNGQPHLPKLMDIQIAFLLHHCYHDIEQTKITIDHYCTIRNHCPEVFTALTPDVLKTTASIMFVNVLPKTTPEGYTIIVNKILDEKVTNFNCGNYINLINMTATLYILQNSFLNGVIVLFDMNGFSFWHLFKLNIRILRHALRHLQKSAPVKIKGVHVMNALPLTDKIKALLKPFLNNELYNSIYYHSSNSDTLYKFVPKECLPEDFGGELPSIKILNEESVQNLLDNYEFYEWHDSQKVDESKRPVKRK</sequence>
<comment type="caution">
    <text evidence="2">The sequence shown here is derived from an EMBL/GenBank/DDBJ whole genome shotgun (WGS) entry which is preliminary data.</text>
</comment>
<evidence type="ECO:0000259" key="1">
    <source>
        <dbReference type="PROSITE" id="PS50191"/>
    </source>
</evidence>
<feature type="domain" description="CRAL-TRIO" evidence="1">
    <location>
        <begin position="80"/>
        <end position="244"/>
    </location>
</feature>
<dbReference type="PANTHER" id="PTHR10174:SF213">
    <property type="entry name" value="CRAL-TRIO DOMAIN-CONTAINING PROTEIN"/>
    <property type="match status" value="1"/>
</dbReference>
<dbReference type="SUPFAM" id="SSF46938">
    <property type="entry name" value="CRAL/TRIO N-terminal domain"/>
    <property type="match status" value="1"/>
</dbReference>
<proteinExistence type="predicted"/>
<dbReference type="CDD" id="cd00170">
    <property type="entry name" value="SEC14"/>
    <property type="match status" value="1"/>
</dbReference>
<dbReference type="InterPro" id="IPR001251">
    <property type="entry name" value="CRAL-TRIO_dom"/>
</dbReference>
<gene>
    <name evidence="2" type="ORF">Zmor_008436</name>
</gene>
<reference evidence="2" key="1">
    <citation type="journal article" date="2023" name="G3 (Bethesda)">
        <title>Whole genome assemblies of Zophobas morio and Tenebrio molitor.</title>
        <authorList>
            <person name="Kaur S."/>
            <person name="Stinson S.A."/>
            <person name="diCenzo G.C."/>
        </authorList>
    </citation>
    <scope>NUCLEOTIDE SEQUENCE</scope>
    <source>
        <strain evidence="2">QUZm001</strain>
    </source>
</reference>
<keyword evidence="3" id="KW-1185">Reference proteome</keyword>
<dbReference type="EMBL" id="JALNTZ010000002">
    <property type="protein sequence ID" value="KAJ3664253.1"/>
    <property type="molecule type" value="Genomic_DNA"/>
</dbReference>
<protein>
    <recommendedName>
        <fullName evidence="1">CRAL-TRIO domain-containing protein</fullName>
    </recommendedName>
</protein>
<dbReference type="AlphaFoldDB" id="A0AA38MQS6"/>
<dbReference type="Gene3D" id="1.20.5.1200">
    <property type="entry name" value="Alpha-tocopherol transfer"/>
    <property type="match status" value="1"/>
</dbReference>
<dbReference type="SUPFAM" id="SSF52087">
    <property type="entry name" value="CRAL/TRIO domain"/>
    <property type="match status" value="1"/>
</dbReference>
<name>A0AA38MQS6_9CUCU</name>